<dbReference type="InParanoid" id="G0P5S4"/>
<proteinExistence type="predicted"/>
<feature type="transmembrane region" description="Helical" evidence="1">
    <location>
        <begin position="36"/>
        <end position="52"/>
    </location>
</feature>
<evidence type="ECO:0000313" key="3">
    <source>
        <dbReference type="Proteomes" id="UP000008068"/>
    </source>
</evidence>
<keyword evidence="1" id="KW-1133">Transmembrane helix</keyword>
<reference evidence="3" key="1">
    <citation type="submission" date="2011-07" db="EMBL/GenBank/DDBJ databases">
        <authorList>
            <consortium name="Caenorhabditis brenneri Sequencing and Analysis Consortium"/>
            <person name="Wilson R.K."/>
        </authorList>
    </citation>
    <scope>NUCLEOTIDE SEQUENCE [LARGE SCALE GENOMIC DNA]</scope>
    <source>
        <strain evidence="3">PB2801</strain>
    </source>
</reference>
<dbReference type="Proteomes" id="UP000008068">
    <property type="component" value="Unassembled WGS sequence"/>
</dbReference>
<dbReference type="AlphaFoldDB" id="G0P5S4"/>
<feature type="transmembrane region" description="Helical" evidence="1">
    <location>
        <begin position="6"/>
        <end position="24"/>
    </location>
</feature>
<accession>G0P5S4</accession>
<name>G0P5S4_CAEBE</name>
<feature type="transmembrane region" description="Helical" evidence="1">
    <location>
        <begin position="150"/>
        <end position="168"/>
    </location>
</feature>
<evidence type="ECO:0000256" key="1">
    <source>
        <dbReference type="SAM" id="Phobius"/>
    </source>
</evidence>
<gene>
    <name evidence="2" type="ORF">CAEBREN_11398</name>
</gene>
<keyword evidence="3" id="KW-1185">Reference proteome</keyword>
<protein>
    <submittedName>
        <fullName evidence="2">Uncharacterized protein</fullName>
    </submittedName>
</protein>
<evidence type="ECO:0000313" key="2">
    <source>
        <dbReference type="EMBL" id="EGT46037.1"/>
    </source>
</evidence>
<keyword evidence="1" id="KW-0472">Membrane</keyword>
<dbReference type="EMBL" id="GL380088">
    <property type="protein sequence ID" value="EGT46037.1"/>
    <property type="molecule type" value="Genomic_DNA"/>
</dbReference>
<organism evidence="3">
    <name type="scientific">Caenorhabditis brenneri</name>
    <name type="common">Nematode worm</name>
    <dbReference type="NCBI Taxonomy" id="135651"/>
    <lineage>
        <taxon>Eukaryota</taxon>
        <taxon>Metazoa</taxon>
        <taxon>Ecdysozoa</taxon>
        <taxon>Nematoda</taxon>
        <taxon>Chromadorea</taxon>
        <taxon>Rhabditida</taxon>
        <taxon>Rhabditina</taxon>
        <taxon>Rhabditomorpha</taxon>
        <taxon>Rhabditoidea</taxon>
        <taxon>Rhabditidae</taxon>
        <taxon>Peloderinae</taxon>
        <taxon>Caenorhabditis</taxon>
    </lineage>
</organism>
<keyword evidence="1" id="KW-0812">Transmembrane</keyword>
<feature type="non-terminal residue" evidence="2">
    <location>
        <position position="1"/>
    </location>
</feature>
<dbReference type="HOGENOM" id="CLU_1582512_0_0_1"/>
<feature type="transmembrane region" description="Helical" evidence="1">
    <location>
        <begin position="116"/>
        <end position="138"/>
    </location>
</feature>
<sequence>KIRLLIILIAFFANAIGWCIFYYLKDAHPTSQQISNCFIVMLFGYLIPYIVTRSPLFSLNVEDFVKDDHHPISKKQVKDVITPEMLVWQQHKLAGIFLKEVRPMMTKAEDLDSWRYYWVVIGSVFAYIYMLVCLQFCIIRYSTADFDGLLMFYTVFLMVTTLFHFFPFD</sequence>